<keyword evidence="2" id="KW-1185">Reference proteome</keyword>
<proteinExistence type="predicted"/>
<name>A0ACC2MSC4_PERAE</name>
<accession>A0ACC2MSC4</accession>
<dbReference type="Proteomes" id="UP001234297">
    <property type="component" value="Chromosome 1"/>
</dbReference>
<reference evidence="1 2" key="1">
    <citation type="journal article" date="2022" name="Hortic Res">
        <title>A haplotype resolved chromosomal level avocado genome allows analysis of novel avocado genes.</title>
        <authorList>
            <person name="Nath O."/>
            <person name="Fletcher S.J."/>
            <person name="Hayward A."/>
            <person name="Shaw L.M."/>
            <person name="Masouleh A.K."/>
            <person name="Furtado A."/>
            <person name="Henry R.J."/>
            <person name="Mitter N."/>
        </authorList>
    </citation>
    <scope>NUCLEOTIDE SEQUENCE [LARGE SCALE GENOMIC DNA]</scope>
    <source>
        <strain evidence="2">cv. Hass</strain>
    </source>
</reference>
<gene>
    <name evidence="1" type="ORF">MRB53_001322</name>
</gene>
<evidence type="ECO:0000313" key="2">
    <source>
        <dbReference type="Proteomes" id="UP001234297"/>
    </source>
</evidence>
<dbReference type="EMBL" id="CM056809">
    <property type="protein sequence ID" value="KAJ8648299.1"/>
    <property type="molecule type" value="Genomic_DNA"/>
</dbReference>
<organism evidence="1 2">
    <name type="scientific">Persea americana</name>
    <name type="common">Avocado</name>
    <dbReference type="NCBI Taxonomy" id="3435"/>
    <lineage>
        <taxon>Eukaryota</taxon>
        <taxon>Viridiplantae</taxon>
        <taxon>Streptophyta</taxon>
        <taxon>Embryophyta</taxon>
        <taxon>Tracheophyta</taxon>
        <taxon>Spermatophyta</taxon>
        <taxon>Magnoliopsida</taxon>
        <taxon>Magnoliidae</taxon>
        <taxon>Laurales</taxon>
        <taxon>Lauraceae</taxon>
        <taxon>Persea</taxon>
    </lineage>
</organism>
<sequence length="1803" mass="196726">MLSCCKMSLRSNSSTHLQLYSLLLPPQDPKFFSTTLQFPHLRFRKRRRLKATSYSFFTDLFSNLPSPNPLDLIAPALGAASGAALYLSSRHRRLPDEESLYPPCDVGSWILVSSPTPFNRFVLLRCPSISFEDSDLLEGVNERLLKEDTHFVNLDRGRIPAAACRDEAGLQEKLAYQRVCIGAGDGGVLSLDWPANLELGKERGLDTTVLIVPGTAEGSMESSIQSFVCEALVHGCFPVVMNPRGCAGSPLTTARLFTAADSDDIRTAIQFINKSRPWATLMSIGWGYGANMLTKYLGEVGERTPLTAAVCIDNPFDLREATRSFPHHIAMDQKLTGGLVHILRTNKELFQGRRKEFKVAEGLSATTLRDFEKAISMISYGFEDIEEFYSKSSTRQLVGRLKIPVLFMQSDDGTVPLFSIPRSSIAENPFTSLLLCSCSSPSTSAVEGPAILWCQHLAIEWFSAVELALLKGRHPLLRDVDITIKPSKGLAPVEGSELGGKVSSGSDQFKGMLQEIEDEVQNKVNVPEKDFQGRLNVGSVEPHQEKSINGLQQSTSVNADLVNGGGDSPLDDERSQSIQAAEFVMNVFDATVPGTLAEEQKKKVITAMEQGETFVKAMQGAVPDDVRGKLSAAVSEVVRTQGVNLNFVGLKEKIRGFARANSGHNSTHSSNHMKEGVGTEKKSSEGDISYDSNTRMEDDFAHRSSGDGLSNDEGNSQTDAEKSSMRSGSEVELPLKSQKSANSGHSHGDELITPGTIDSHEKVHAIEKDEALQSKAAHCSSYVESGSGGGTSNHPNSSEKPSRIEEAVGEQHKMNESTDGQAVRKEVISHPKNEGPEATTDQGKPFSELEESSSSGFSSSEPLSEENDGKSVQPMRESPSAKADEPLPVVVSSSGSPSINMTQALDALTGFDDSTQMAVNSVFGVIENMIDQLEKENPQRNEDNGSKNEDQGSGNASRGPTTSTDTQSGKEDGENGSSTQPDVMQSSSYSVNNCLQECTESHRDVEKRSGDEMLTADLNLLPVNSIGKSQRDNSDRSHVDKEDKSGIHGLTDPAPFMEKSNKIKHMRGFPLHISVNPYGDSVYKEYLRKCLLSKIPNTKPLDLDSTTDLFLEFFPEEGEWKLLDQLGNTRESMDDTETSNGINGKGQDNGSLLVDGEEKIIEPTYVILDSQLEHESMEKTEPLDGWNKKDEPSTAAMEELSLLVKNIVLDALKVEVSRKLGLPDVKAIESNIAYDMEQVADAVAIAIRHNKEWSRSLENKDPSKMNFDTLQGEYIMQTISSALLDTSHLRNVLPVGVIVGSILAALRNNFPVTTLNGDSLNPLTQNLAGNIRNKFDGHEKEVENDHHMVSEKDSYDYLNSSQGRGTRKFEAAMSNNDSVMVGAVTAALGASALLAHHKGKELFSYGNTELPSGAIHVTREQQKGHGRLEDEEQERNQNNIVTSLAEKAMSVAAPVVPTRSDGEVDQERLVAMLADLGQKGGILRLIGKVALLWGGIRGALSLTDRLISFLHIAERPLFPRILGFAFMVLVLWSPVVVPLIPTLVQNWVAKSSNGIAEYASIIGLYTAVMILVMLWGKRIRGYENPMEQYGLNLASLPKLRNFLKGLTGGIMLVLLIHSMNSLLGCAHFASPLGLPLSLSGTIIWLKVLGKMLILTVQGIMPATGVAIVEELLFRSWLPEEIAVDLGYHRAIIISGLAFSLLQRSLFAIPGLWLLSLALAGAKQRGEGNLSLPIGLRTGILTANFVLQTGGFLTYQLNAPFWLTGIHPWQTFGGIVGLTFCVALAILLYPQQPRRRKKPRVIFD</sequence>
<comment type="caution">
    <text evidence="1">The sequence shown here is derived from an EMBL/GenBank/DDBJ whole genome shotgun (WGS) entry which is preliminary data.</text>
</comment>
<evidence type="ECO:0000313" key="1">
    <source>
        <dbReference type="EMBL" id="KAJ8648299.1"/>
    </source>
</evidence>
<protein>
    <submittedName>
        <fullName evidence="1">Uncharacterized protein</fullName>
    </submittedName>
</protein>